<evidence type="ECO:0000313" key="2">
    <source>
        <dbReference type="Proteomes" id="UP000010366"/>
    </source>
</evidence>
<dbReference type="Pfam" id="PF05711">
    <property type="entry name" value="TylF"/>
    <property type="match status" value="1"/>
</dbReference>
<dbReference type="HOGENOM" id="CLU_1109857_0_0_3"/>
<dbReference type="GO" id="GO:0008168">
    <property type="term" value="F:methyltransferase activity"/>
    <property type="evidence" value="ECO:0007669"/>
    <property type="project" value="UniProtKB-KW"/>
</dbReference>
<gene>
    <name evidence="1" type="ORF">Cha6605_5433</name>
</gene>
<dbReference type="KEGG" id="cmp:Cha6605_5433"/>
<protein>
    <submittedName>
        <fullName evidence="1">Macrocin-O-methyltransferase (TylF)</fullName>
    </submittedName>
</protein>
<dbReference type="InterPro" id="IPR008884">
    <property type="entry name" value="TylF_MeTrfase"/>
</dbReference>
<dbReference type="Gene3D" id="3.40.50.150">
    <property type="entry name" value="Vaccinia Virus protein VP39"/>
    <property type="match status" value="1"/>
</dbReference>
<dbReference type="EMBL" id="CP003600">
    <property type="protein sequence ID" value="AFY96319.1"/>
    <property type="molecule type" value="Genomic_DNA"/>
</dbReference>
<reference evidence="1 2" key="1">
    <citation type="submission" date="2012-05" db="EMBL/GenBank/DDBJ databases">
        <title>Finished chromosome of genome of Chamaesiphon sp. PCC 6605.</title>
        <authorList>
            <consortium name="US DOE Joint Genome Institute"/>
            <person name="Gugger M."/>
            <person name="Coursin T."/>
            <person name="Rippka R."/>
            <person name="Tandeau De Marsac N."/>
            <person name="Huntemann M."/>
            <person name="Wei C.-L."/>
            <person name="Han J."/>
            <person name="Detter J.C."/>
            <person name="Han C."/>
            <person name="Tapia R."/>
            <person name="Chen A."/>
            <person name="Kyrpides N."/>
            <person name="Mavromatis K."/>
            <person name="Markowitz V."/>
            <person name="Szeto E."/>
            <person name="Ivanova N."/>
            <person name="Pagani I."/>
            <person name="Pati A."/>
            <person name="Goodwin L."/>
            <person name="Nordberg H.P."/>
            <person name="Cantor M.N."/>
            <person name="Hua S.X."/>
            <person name="Woyke T."/>
            <person name="Kerfeld C.A."/>
        </authorList>
    </citation>
    <scope>NUCLEOTIDE SEQUENCE [LARGE SCALE GENOMIC DNA]</scope>
    <source>
        <strain evidence="2">ATCC 27169 / PCC 6605</strain>
    </source>
</reference>
<dbReference type="eggNOG" id="COG4122">
    <property type="taxonomic scope" value="Bacteria"/>
</dbReference>
<accession>K9UQ37</accession>
<evidence type="ECO:0000313" key="1">
    <source>
        <dbReference type="EMBL" id="AFY96319.1"/>
    </source>
</evidence>
<dbReference type="AlphaFoldDB" id="K9UQ37"/>
<sequence length="250" mass="28889">MNSSFKSFVKSIPPLHKLLRGAKSGLTRLLELDERFYTLSPDVLVAIVKAFNLQRQAATTSGRDLLSGHAYYEFGLFKGFSFWFAEQVAREYTDSSFRLLGFDSFEGLPQPQLEVEAKSFREGDFRGTYEVVTGNLHRWKTDFSRIQLHKGFYSDRLFDELRKNEQFPSASIVLIDVDLYESCVPVLEFIKPYLVEGTILLFDDYNQMGPDDNSGERRALIEFESRNPGFEKEYLWDYGWEGVAFRVVSV</sequence>
<dbReference type="GO" id="GO:0032259">
    <property type="term" value="P:methylation"/>
    <property type="evidence" value="ECO:0007669"/>
    <property type="project" value="UniProtKB-KW"/>
</dbReference>
<dbReference type="InterPro" id="IPR029063">
    <property type="entry name" value="SAM-dependent_MTases_sf"/>
</dbReference>
<keyword evidence="1" id="KW-0489">Methyltransferase</keyword>
<keyword evidence="2" id="KW-1185">Reference proteome</keyword>
<dbReference type="OrthoDB" id="460413at2"/>
<keyword evidence="1" id="KW-0808">Transferase</keyword>
<dbReference type="STRING" id="1173020.Cha6605_5433"/>
<dbReference type="SUPFAM" id="SSF53335">
    <property type="entry name" value="S-adenosyl-L-methionine-dependent methyltransferases"/>
    <property type="match status" value="1"/>
</dbReference>
<name>K9UQ37_CHAP6</name>
<dbReference type="PANTHER" id="PTHR40036">
    <property type="entry name" value="MACROCIN O-METHYLTRANSFERASE"/>
    <property type="match status" value="1"/>
</dbReference>
<organism evidence="1 2">
    <name type="scientific">Chamaesiphon minutus (strain ATCC 27169 / PCC 6605)</name>
    <dbReference type="NCBI Taxonomy" id="1173020"/>
    <lineage>
        <taxon>Bacteria</taxon>
        <taxon>Bacillati</taxon>
        <taxon>Cyanobacteriota</taxon>
        <taxon>Cyanophyceae</taxon>
        <taxon>Gomontiellales</taxon>
        <taxon>Chamaesiphonaceae</taxon>
        <taxon>Chamaesiphon</taxon>
    </lineage>
</organism>
<proteinExistence type="predicted"/>
<dbReference type="Proteomes" id="UP000010366">
    <property type="component" value="Chromosome"/>
</dbReference>
<dbReference type="RefSeq" id="WP_015162402.1">
    <property type="nucleotide sequence ID" value="NC_019697.1"/>
</dbReference>
<dbReference type="PANTHER" id="PTHR40036:SF1">
    <property type="entry name" value="MACROCIN O-METHYLTRANSFERASE"/>
    <property type="match status" value="1"/>
</dbReference>